<dbReference type="RefSeq" id="WP_022675371.1">
    <property type="nucleotide sequence ID" value="NZ_JAVDRD010000003.1"/>
</dbReference>
<keyword evidence="3" id="KW-1185">Reference proteome</keyword>
<feature type="compositionally biased region" description="Polar residues" evidence="1">
    <location>
        <begin position="63"/>
        <end position="72"/>
    </location>
</feature>
<organism evidence="2 3">
    <name type="scientific">Novosphingobium capsulatum</name>
    <dbReference type="NCBI Taxonomy" id="13688"/>
    <lineage>
        <taxon>Bacteria</taxon>
        <taxon>Pseudomonadati</taxon>
        <taxon>Pseudomonadota</taxon>
        <taxon>Alphaproteobacteria</taxon>
        <taxon>Sphingomonadales</taxon>
        <taxon>Sphingomonadaceae</taxon>
        <taxon>Novosphingobium</taxon>
    </lineage>
</organism>
<reference evidence="2 3" key="1">
    <citation type="submission" date="2023-07" db="EMBL/GenBank/DDBJ databases">
        <title>Sorghum-associated microbial communities from plants grown in Nebraska, USA.</title>
        <authorList>
            <person name="Schachtman D."/>
        </authorList>
    </citation>
    <scope>NUCLEOTIDE SEQUENCE [LARGE SCALE GENOMIC DNA]</scope>
    <source>
        <strain evidence="2 3">DS1027</strain>
    </source>
</reference>
<proteinExistence type="predicted"/>
<dbReference type="EMBL" id="JAVDRD010000003">
    <property type="protein sequence ID" value="MDR6510761.1"/>
    <property type="molecule type" value="Genomic_DNA"/>
</dbReference>
<comment type="caution">
    <text evidence="2">The sequence shown here is derived from an EMBL/GenBank/DDBJ whole genome shotgun (WGS) entry which is preliminary data.</text>
</comment>
<feature type="region of interest" description="Disordered" evidence="1">
    <location>
        <begin position="55"/>
        <end position="74"/>
    </location>
</feature>
<evidence type="ECO:0000256" key="1">
    <source>
        <dbReference type="SAM" id="MobiDB-lite"/>
    </source>
</evidence>
<dbReference type="Proteomes" id="UP001184150">
    <property type="component" value="Unassembled WGS sequence"/>
</dbReference>
<protein>
    <submittedName>
        <fullName evidence="2">Cell pole-organizing protein PopZ</fullName>
    </submittedName>
</protein>
<evidence type="ECO:0000313" key="3">
    <source>
        <dbReference type="Proteomes" id="UP001184150"/>
    </source>
</evidence>
<name>A0ABU1MKC0_9SPHN</name>
<dbReference type="Pfam" id="PF10691">
    <property type="entry name" value="DUF2497"/>
    <property type="match status" value="1"/>
</dbReference>
<evidence type="ECO:0000313" key="2">
    <source>
        <dbReference type="EMBL" id="MDR6510761.1"/>
    </source>
</evidence>
<dbReference type="InterPro" id="IPR019632">
    <property type="entry name" value="DUF2497"/>
</dbReference>
<sequence>MRQAGEPSVEEILESIKKVIARDVRGEAAATPAPRAPMSAAAAAAAIAPALQAQAGREGTAAPRTTASNPAISMTRAASPADVLDLTDVAAQIMGEYGKAAADTGATTGAEADEDEDEALVPREAAASMRDSLAALAMLAQPGAQPQIVRSGETSLEGMVRDMLRPMLAQWLERNLPVMVEKMVAAEIARIAGKRG</sequence>
<gene>
    <name evidence="2" type="ORF">J2792_001627</name>
</gene>
<accession>A0ABU1MKC0</accession>